<dbReference type="PROSITE" id="PS50918">
    <property type="entry name" value="WWE"/>
    <property type="match status" value="2"/>
</dbReference>
<dbReference type="EC" id="2.3.2.27" evidence="11"/>
<feature type="domain" description="WWE" evidence="14">
    <location>
        <begin position="85"/>
        <end position="161"/>
    </location>
</feature>
<evidence type="ECO:0000259" key="13">
    <source>
        <dbReference type="PROSITE" id="PS50089"/>
    </source>
</evidence>
<dbReference type="SUPFAM" id="SSF57850">
    <property type="entry name" value="RING/U-box"/>
    <property type="match status" value="1"/>
</dbReference>
<feature type="compositionally biased region" description="Basic residues" evidence="12">
    <location>
        <begin position="508"/>
        <end position="520"/>
    </location>
</feature>
<comment type="subcellular location">
    <subcellularLocation>
        <location evidence="11">Cytoplasm</location>
    </subcellularLocation>
</comment>
<sequence>MATSNNMLLASAVVVWEWLNEHGRWRPYSPAVSHQIEAAIRSSDPRGGSVVLGQVDSRLSPYIIDLQSMHQFRQDTGTIRPVRRTFYDPVSAPGQGWQWEWENDAGTWTPYDMEVAIAIESAHSRQQTCLDLTPLGFCYLIDFKNMTQVNRQSQRCRRIQRRADLAYPLVSGPLPVPKGGAVGGGGGLTGALLGVGVSGASMGVGGPVTSNGGLPVLGLGQPCSCQQCMLVLSVKSGAGGAGGPGGGAAAIQTLNRRALTMQRPKNSAPTAARPLSPSKSATLGRGLQQSPAYYQTLPHGLAITKNTASPRRNAQLFAQSLAALTAGTSSMALSASSSRPPPPALPPPQPPTSNQNPPSIPPKLSSSSATEPVPTATLITPANAVTTPPSPVPSPSPVVMKPQRTPSSTSACHAPLPQRSNLAGLSRPALQRIAMAQSRALIASGVPTVPVKNLNGSSPVHPALAGITGILMSAAALPVCLTRPPKLVLHPPPVSKSDIKPVPGFNHSCRKTTKKQVRKGKTPEEVVKKYLQKVKSPPEEDCTICMEPLGGPSGYKGPGVGPVSKAESVGRLTQCGHQYHFQCLVAMYNNGNKDGSLQCPTCKTIYGVKTGNQPAGKMEYHVIPHSLPGHPDCKSVRIIYNIPPGIQGPEHPNPGKPFTARGFPRHCYLPDSEKGRKVLRLLLVAWDRRLIFSVGTSSTTGESDTVIWNEVPAESAQTSELTMLTTLTAGCHSSLSGPPQDRVRVQPDGPRIPRPGSPGQRVRGAPSSGHHRGRCTGREVRKRRKTLCQHLGGDEEDSDRVVQTITLA</sequence>
<name>A0A3P9N5J2_POERE</name>
<dbReference type="Pfam" id="PF00097">
    <property type="entry name" value="zf-C3HC4"/>
    <property type="match status" value="1"/>
</dbReference>
<dbReference type="FunFam" id="3.30.40.10:FF:000097">
    <property type="entry name" value="E3 ubiquitin-protein ligase DTX4"/>
    <property type="match status" value="1"/>
</dbReference>
<evidence type="ECO:0000256" key="10">
    <source>
        <dbReference type="PROSITE-ProRule" id="PRU00175"/>
    </source>
</evidence>
<evidence type="ECO:0000256" key="7">
    <source>
        <dbReference type="ARBA" id="ARBA00022771"/>
    </source>
</evidence>
<reference evidence="15" key="3">
    <citation type="submission" date="2025-09" db="UniProtKB">
        <authorList>
            <consortium name="Ensembl"/>
        </authorList>
    </citation>
    <scope>IDENTIFICATION</scope>
    <source>
        <strain evidence="15">Guanapo</strain>
    </source>
</reference>
<evidence type="ECO:0000256" key="1">
    <source>
        <dbReference type="ARBA" id="ARBA00000900"/>
    </source>
</evidence>
<feature type="compositionally biased region" description="Polar residues" evidence="12">
    <location>
        <begin position="377"/>
        <end position="387"/>
    </location>
</feature>
<keyword evidence="9" id="KW-0914">Notch signaling pathway</keyword>
<dbReference type="GO" id="GO:0007219">
    <property type="term" value="P:Notch signaling pathway"/>
    <property type="evidence" value="ECO:0007669"/>
    <property type="project" value="UniProtKB-KW"/>
</dbReference>
<evidence type="ECO:0000256" key="3">
    <source>
        <dbReference type="ARBA" id="ARBA00009413"/>
    </source>
</evidence>
<evidence type="ECO:0000256" key="5">
    <source>
        <dbReference type="ARBA" id="ARBA00022723"/>
    </source>
</evidence>
<feature type="domain" description="WWE" evidence="14">
    <location>
        <begin position="2"/>
        <end position="84"/>
    </location>
</feature>
<evidence type="ECO:0000313" key="15">
    <source>
        <dbReference type="Ensembl" id="ENSPREP00000004820.1"/>
    </source>
</evidence>
<organism evidence="15 16">
    <name type="scientific">Poecilia reticulata</name>
    <name type="common">Guppy</name>
    <name type="synonym">Acanthophacelus reticulatus</name>
    <dbReference type="NCBI Taxonomy" id="8081"/>
    <lineage>
        <taxon>Eukaryota</taxon>
        <taxon>Metazoa</taxon>
        <taxon>Chordata</taxon>
        <taxon>Craniata</taxon>
        <taxon>Vertebrata</taxon>
        <taxon>Euteleostomi</taxon>
        <taxon>Actinopterygii</taxon>
        <taxon>Neopterygii</taxon>
        <taxon>Teleostei</taxon>
        <taxon>Neoteleostei</taxon>
        <taxon>Acanthomorphata</taxon>
        <taxon>Ovalentaria</taxon>
        <taxon>Atherinomorphae</taxon>
        <taxon>Cyprinodontiformes</taxon>
        <taxon>Poeciliidae</taxon>
        <taxon>Poeciliinae</taxon>
        <taxon>Poecilia</taxon>
    </lineage>
</organism>
<dbReference type="InterPro" id="IPR013083">
    <property type="entry name" value="Znf_RING/FYVE/PHD"/>
</dbReference>
<dbReference type="SUPFAM" id="SSF117839">
    <property type="entry name" value="WWE domain"/>
    <property type="match status" value="2"/>
</dbReference>
<evidence type="ECO:0000256" key="12">
    <source>
        <dbReference type="SAM" id="MobiDB-lite"/>
    </source>
</evidence>
<dbReference type="InterPro" id="IPR039399">
    <property type="entry name" value="Deltex_C_sf"/>
</dbReference>
<comment type="pathway">
    <text evidence="2 11">Protein modification; protein ubiquitination.</text>
</comment>
<feature type="domain" description="RING-type" evidence="13">
    <location>
        <begin position="542"/>
        <end position="603"/>
    </location>
</feature>
<evidence type="ECO:0000256" key="6">
    <source>
        <dbReference type="ARBA" id="ARBA00022737"/>
    </source>
</evidence>
<protein>
    <recommendedName>
        <fullName evidence="11">E3 ubiquitin-protein ligase</fullName>
        <ecNumber evidence="11">2.3.2.27</ecNumber>
    </recommendedName>
</protein>
<dbReference type="InterPro" id="IPR018957">
    <property type="entry name" value="Znf_C3HC4_RING-type"/>
</dbReference>
<feature type="compositionally biased region" description="Pro residues" evidence="12">
    <location>
        <begin position="339"/>
        <end position="351"/>
    </location>
</feature>
<dbReference type="SMART" id="SM00184">
    <property type="entry name" value="RING"/>
    <property type="match status" value="1"/>
</dbReference>
<evidence type="ECO:0000256" key="11">
    <source>
        <dbReference type="RuleBase" id="RU367105"/>
    </source>
</evidence>
<dbReference type="Gene3D" id="3.30.720.50">
    <property type="match status" value="2"/>
</dbReference>
<reference evidence="15" key="2">
    <citation type="submission" date="2025-08" db="UniProtKB">
        <authorList>
            <consortium name="Ensembl"/>
        </authorList>
    </citation>
    <scope>IDENTIFICATION</scope>
    <source>
        <strain evidence="15">Guanapo</strain>
    </source>
</reference>
<dbReference type="SMART" id="SM00678">
    <property type="entry name" value="WWE"/>
    <property type="match status" value="2"/>
</dbReference>
<reference evidence="16" key="1">
    <citation type="submission" date="2013-11" db="EMBL/GenBank/DDBJ databases">
        <title>The genomic landscape of the Guanapo guppy.</title>
        <authorList>
            <person name="Kuenstner A."/>
            <person name="Dreyer C."/>
        </authorList>
    </citation>
    <scope>NUCLEOTIDE SEQUENCE</scope>
    <source>
        <strain evidence="16">Guanapo</strain>
    </source>
</reference>
<dbReference type="GO" id="GO:0008270">
    <property type="term" value="F:zinc ion binding"/>
    <property type="evidence" value="ECO:0007669"/>
    <property type="project" value="UniProtKB-KW"/>
</dbReference>
<evidence type="ECO:0000256" key="8">
    <source>
        <dbReference type="ARBA" id="ARBA00022833"/>
    </source>
</evidence>
<dbReference type="Pfam" id="PF18102">
    <property type="entry name" value="DTC"/>
    <property type="match status" value="1"/>
</dbReference>
<dbReference type="PROSITE" id="PS50089">
    <property type="entry name" value="ZF_RING_2"/>
    <property type="match status" value="1"/>
</dbReference>
<keyword evidence="16" id="KW-1185">Reference proteome</keyword>
<dbReference type="GO" id="GO:0005737">
    <property type="term" value="C:cytoplasm"/>
    <property type="evidence" value="ECO:0007669"/>
    <property type="project" value="UniProtKB-SubCell"/>
</dbReference>
<dbReference type="Ensembl" id="ENSPRET00000004884.1">
    <property type="protein sequence ID" value="ENSPREP00000004820.1"/>
    <property type="gene ID" value="ENSPREG00000003372.1"/>
</dbReference>
<dbReference type="Bgee" id="ENSPREG00000003372">
    <property type="expression patterns" value="Expressed in caudal fin and 1 other cell type or tissue"/>
</dbReference>
<dbReference type="CDD" id="cd09633">
    <property type="entry name" value="Deltex_C"/>
    <property type="match status" value="1"/>
</dbReference>
<keyword evidence="4 11" id="KW-0808">Transferase</keyword>
<feature type="compositionally biased region" description="Low complexity" evidence="12">
    <location>
        <begin position="352"/>
        <end position="368"/>
    </location>
</feature>
<keyword evidence="11" id="KW-0963">Cytoplasm</keyword>
<dbReference type="GeneTree" id="ENSGT00940000157122"/>
<dbReference type="STRING" id="8081.ENSPREP00000004820"/>
<dbReference type="AlphaFoldDB" id="A0A3P9N5J2"/>
<feature type="region of interest" description="Disordered" evidence="12">
    <location>
        <begin position="492"/>
        <end position="522"/>
    </location>
</feature>
<keyword evidence="6" id="KW-0677">Repeat</keyword>
<feature type="region of interest" description="Disordered" evidence="12">
    <location>
        <begin position="331"/>
        <end position="421"/>
    </location>
</feature>
<feature type="compositionally biased region" description="Basic residues" evidence="12">
    <location>
        <begin position="769"/>
        <end position="781"/>
    </location>
</feature>
<dbReference type="UniPathway" id="UPA00143"/>
<dbReference type="Gene3D" id="3.30.390.130">
    <property type="match status" value="1"/>
</dbReference>
<dbReference type="InterPro" id="IPR004170">
    <property type="entry name" value="WWE_dom"/>
</dbReference>
<comment type="similarity">
    <text evidence="3 11">Belongs to the Deltex family.</text>
</comment>
<dbReference type="Pfam" id="PF02825">
    <property type="entry name" value="WWE"/>
    <property type="match status" value="2"/>
</dbReference>
<dbReference type="PANTHER" id="PTHR12622">
    <property type="entry name" value="DELTEX-RELATED"/>
    <property type="match status" value="1"/>
</dbReference>
<dbReference type="Gene3D" id="3.30.40.10">
    <property type="entry name" value="Zinc/RING finger domain, C3HC4 (zinc finger)"/>
    <property type="match status" value="1"/>
</dbReference>
<dbReference type="InterPro" id="IPR039396">
    <property type="entry name" value="Deltex_C"/>
</dbReference>
<evidence type="ECO:0000256" key="2">
    <source>
        <dbReference type="ARBA" id="ARBA00004906"/>
    </source>
</evidence>
<dbReference type="GO" id="GO:0016567">
    <property type="term" value="P:protein ubiquitination"/>
    <property type="evidence" value="ECO:0007669"/>
    <property type="project" value="UniProtKB-UniRule"/>
</dbReference>
<accession>A0A3P9N5J2</accession>
<keyword evidence="7 10" id="KW-0863">Zinc-finger</keyword>
<dbReference type="FunFam" id="3.30.720.50:FF:000005">
    <property type="entry name" value="Probable E3 ubiquitin-protein ligase DTX2"/>
    <property type="match status" value="1"/>
</dbReference>
<dbReference type="InterPro" id="IPR018123">
    <property type="entry name" value="WWE-dom_subgr"/>
</dbReference>
<dbReference type="Proteomes" id="UP000242638">
    <property type="component" value="Unassembled WGS sequence"/>
</dbReference>
<evidence type="ECO:0000256" key="9">
    <source>
        <dbReference type="ARBA" id="ARBA00022976"/>
    </source>
</evidence>
<proteinExistence type="inferred from homology"/>
<dbReference type="GO" id="GO:0061630">
    <property type="term" value="F:ubiquitin protein ligase activity"/>
    <property type="evidence" value="ECO:0007669"/>
    <property type="project" value="UniProtKB-UniRule"/>
</dbReference>
<keyword evidence="8 11" id="KW-0862">Zinc</keyword>
<evidence type="ECO:0000256" key="4">
    <source>
        <dbReference type="ARBA" id="ARBA00022679"/>
    </source>
</evidence>
<dbReference type="OMA" id="EYHLISH"/>
<dbReference type="InterPro" id="IPR039398">
    <property type="entry name" value="Deltex_fam"/>
</dbReference>
<dbReference type="InterPro" id="IPR001841">
    <property type="entry name" value="Znf_RING"/>
</dbReference>
<feature type="region of interest" description="Disordered" evidence="12">
    <location>
        <begin position="731"/>
        <end position="781"/>
    </location>
</feature>
<keyword evidence="5 11" id="KW-0479">Metal-binding</keyword>
<evidence type="ECO:0000259" key="14">
    <source>
        <dbReference type="PROSITE" id="PS50918"/>
    </source>
</evidence>
<feature type="region of interest" description="Disordered" evidence="12">
    <location>
        <begin position="262"/>
        <end position="285"/>
    </location>
</feature>
<evidence type="ECO:0000313" key="16">
    <source>
        <dbReference type="Proteomes" id="UP000242638"/>
    </source>
</evidence>
<dbReference type="InterPro" id="IPR037197">
    <property type="entry name" value="WWE_dom_sf"/>
</dbReference>
<comment type="catalytic activity">
    <reaction evidence="1 11">
        <text>S-ubiquitinyl-[E2 ubiquitin-conjugating enzyme]-L-cysteine + [acceptor protein]-L-lysine = [E2 ubiquitin-conjugating enzyme]-L-cysteine + N(6)-ubiquitinyl-[acceptor protein]-L-lysine.</text>
        <dbReference type="EC" id="2.3.2.27"/>
    </reaction>
</comment>